<name>A0A9E7HJA7_9LILI</name>
<dbReference type="GO" id="GO:0016787">
    <property type="term" value="F:hydrolase activity"/>
    <property type="evidence" value="ECO:0007669"/>
    <property type="project" value="InterPro"/>
</dbReference>
<dbReference type="InterPro" id="IPR002018">
    <property type="entry name" value="CarbesteraseB"/>
</dbReference>
<dbReference type="PANTHER" id="PTHR23024">
    <property type="entry name" value="ARYLACETAMIDE DEACETYLASE"/>
    <property type="match status" value="1"/>
</dbReference>
<evidence type="ECO:0000259" key="2">
    <source>
        <dbReference type="Pfam" id="PF07859"/>
    </source>
</evidence>
<evidence type="ECO:0000259" key="1">
    <source>
        <dbReference type="Pfam" id="PF00135"/>
    </source>
</evidence>
<accession>A0A9E7HJA7</accession>
<organism evidence="3 4">
    <name type="scientific">Musa troglodytarum</name>
    <name type="common">fe'i banana</name>
    <dbReference type="NCBI Taxonomy" id="320322"/>
    <lineage>
        <taxon>Eukaryota</taxon>
        <taxon>Viridiplantae</taxon>
        <taxon>Streptophyta</taxon>
        <taxon>Embryophyta</taxon>
        <taxon>Tracheophyta</taxon>
        <taxon>Spermatophyta</taxon>
        <taxon>Magnoliopsida</taxon>
        <taxon>Liliopsida</taxon>
        <taxon>Zingiberales</taxon>
        <taxon>Musaceae</taxon>
        <taxon>Musa</taxon>
    </lineage>
</organism>
<dbReference type="Pfam" id="PF00135">
    <property type="entry name" value="COesterase"/>
    <property type="match status" value="1"/>
</dbReference>
<dbReference type="InterPro" id="IPR050466">
    <property type="entry name" value="Carboxylest/Gibb_receptor"/>
</dbReference>
<dbReference type="EMBL" id="CP097510">
    <property type="protein sequence ID" value="URE34291.1"/>
    <property type="molecule type" value="Genomic_DNA"/>
</dbReference>
<feature type="domain" description="Alpha/beta hydrolase fold-3" evidence="2">
    <location>
        <begin position="132"/>
        <end position="276"/>
    </location>
</feature>
<sequence length="296" mass="32983">MTQRASPPLPWKTRLYIALLSAVTDGARRSDGTINRCILSFFDARSSASAKPRRGVRTADVSVDPSRDLWFRLFVPSSASSGRIPVIVYFHGGGFAYLSPASRAYDAFCRRICREINALVVSVNYRLAPEHRCFLAGDSAGGNMVHHVARRWAADAAGRWKNLRLAGMVLIQPFFGGEERTESEMRLAGAPLVSVERTDWLWRVFLPEGAGRDHEAANVFGPRADGELEAALPQAMVVVGGFDPLQDWQRRYYEGMTARGKAVRLLEYPDAIHAFYVFPELNQSAAFIEELKAFIE</sequence>
<feature type="domain" description="Carboxylesterase type B" evidence="1">
    <location>
        <begin position="73"/>
        <end position="129"/>
    </location>
</feature>
<dbReference type="Pfam" id="PF07859">
    <property type="entry name" value="Abhydrolase_3"/>
    <property type="match status" value="1"/>
</dbReference>
<dbReference type="Gene3D" id="3.40.50.1820">
    <property type="entry name" value="alpha/beta hydrolase"/>
    <property type="match status" value="2"/>
</dbReference>
<dbReference type="InterPro" id="IPR013094">
    <property type="entry name" value="AB_hydrolase_3"/>
</dbReference>
<dbReference type="InterPro" id="IPR029058">
    <property type="entry name" value="AB_hydrolase_fold"/>
</dbReference>
<dbReference type="PANTHER" id="PTHR23024:SF24">
    <property type="entry name" value="ALPHA_BETA HYDROLASE FOLD-3 DOMAIN-CONTAINING PROTEIN"/>
    <property type="match status" value="1"/>
</dbReference>
<dbReference type="Proteomes" id="UP001055439">
    <property type="component" value="Chromosome 8"/>
</dbReference>
<evidence type="ECO:0000313" key="4">
    <source>
        <dbReference type="Proteomes" id="UP001055439"/>
    </source>
</evidence>
<proteinExistence type="predicted"/>
<dbReference type="SUPFAM" id="SSF53474">
    <property type="entry name" value="alpha/beta-Hydrolases"/>
    <property type="match status" value="1"/>
</dbReference>
<dbReference type="AlphaFoldDB" id="A0A9E7HJA7"/>
<dbReference type="OrthoDB" id="408631at2759"/>
<keyword evidence="4" id="KW-1185">Reference proteome</keyword>
<protein>
    <submittedName>
        <fullName evidence="3">Gibberellin receptor</fullName>
    </submittedName>
</protein>
<evidence type="ECO:0000313" key="3">
    <source>
        <dbReference type="EMBL" id="URE34291.1"/>
    </source>
</evidence>
<keyword evidence="3" id="KW-0675">Receptor</keyword>
<gene>
    <name evidence="3" type="ORF">MUK42_06697</name>
</gene>
<reference evidence="3" key="1">
    <citation type="submission" date="2022-05" db="EMBL/GenBank/DDBJ databases">
        <title>The Musa troglodytarum L. genome provides insights into the mechanism of non-climacteric behaviour and enrichment of carotenoids.</title>
        <authorList>
            <person name="Wang J."/>
        </authorList>
    </citation>
    <scope>NUCLEOTIDE SEQUENCE</scope>
    <source>
        <tissue evidence="3">Leaf</tissue>
    </source>
</reference>